<accession>A0A1M4T1J4</accession>
<feature type="transmembrane region" description="Helical" evidence="1">
    <location>
        <begin position="57"/>
        <end position="74"/>
    </location>
</feature>
<feature type="transmembrane region" description="Helical" evidence="1">
    <location>
        <begin position="35"/>
        <end position="51"/>
    </location>
</feature>
<dbReference type="Pfam" id="PF12811">
    <property type="entry name" value="BaxI_1"/>
    <property type="match status" value="1"/>
</dbReference>
<name>A0A1M4T1J4_9BACT</name>
<protein>
    <submittedName>
        <fullName evidence="2">Uncharacterized membrane protein, YccA/Bax inhibitor family</fullName>
    </submittedName>
</protein>
<evidence type="ECO:0000313" key="3">
    <source>
        <dbReference type="Proteomes" id="UP000184041"/>
    </source>
</evidence>
<sequence length="239" mass="25872">MRTGNPTLTTKTFQQAGRAVSGEEAMTVSGTINKTAALFLILLLGASISWYQPLPLFIWGGAIGGFIVAMVTIFKKQWSPVTAPVYAGLEGLFLGGISLQYANMYNGIVFNAVLLTIGVFAAMLMIYRSGLIKVTQQFRMGVVAATGGIFLVYLASIVLGFFGINIGLIHGNGFMGIGFSLIIVGVAALNLVLDFDMIEQGAGSDAPKYFEWYASFGLMITLVWLYIEILRLLSKLQRR</sequence>
<dbReference type="Proteomes" id="UP000184041">
    <property type="component" value="Unassembled WGS sequence"/>
</dbReference>
<keyword evidence="1" id="KW-0472">Membrane</keyword>
<dbReference type="InterPro" id="IPR010539">
    <property type="entry name" value="BaxI_1-like"/>
</dbReference>
<dbReference type="PIRSF" id="PIRSF009160">
    <property type="entry name" value="UCP009160"/>
    <property type="match status" value="1"/>
</dbReference>
<reference evidence="2 3" key="1">
    <citation type="submission" date="2016-11" db="EMBL/GenBank/DDBJ databases">
        <authorList>
            <person name="Jaros S."/>
            <person name="Januszkiewicz K."/>
            <person name="Wedrychowicz H."/>
        </authorList>
    </citation>
    <scope>NUCLEOTIDE SEQUENCE [LARGE SCALE GENOMIC DNA]</scope>
    <source>
        <strain evidence="2 3">DSM 21986</strain>
    </source>
</reference>
<feature type="transmembrane region" description="Helical" evidence="1">
    <location>
        <begin position="140"/>
        <end position="162"/>
    </location>
</feature>
<dbReference type="RefSeq" id="WP_073059141.1">
    <property type="nucleotide sequence ID" value="NZ_FQUS01000001.1"/>
</dbReference>
<keyword evidence="1" id="KW-1133">Transmembrane helix</keyword>
<dbReference type="PANTHER" id="PTHR41282:SF1">
    <property type="entry name" value="CONSERVED TRANSMEMBRANE PROTEIN-RELATED"/>
    <property type="match status" value="1"/>
</dbReference>
<organism evidence="2 3">
    <name type="scientific">Fodinibius roseus</name>
    <dbReference type="NCBI Taxonomy" id="1194090"/>
    <lineage>
        <taxon>Bacteria</taxon>
        <taxon>Pseudomonadati</taxon>
        <taxon>Balneolota</taxon>
        <taxon>Balneolia</taxon>
        <taxon>Balneolales</taxon>
        <taxon>Balneolaceae</taxon>
        <taxon>Fodinibius</taxon>
    </lineage>
</organism>
<keyword evidence="3" id="KW-1185">Reference proteome</keyword>
<evidence type="ECO:0000256" key="1">
    <source>
        <dbReference type="SAM" id="Phobius"/>
    </source>
</evidence>
<feature type="transmembrane region" description="Helical" evidence="1">
    <location>
        <begin position="108"/>
        <end position="128"/>
    </location>
</feature>
<dbReference type="PANTHER" id="PTHR41282">
    <property type="entry name" value="CONSERVED TRANSMEMBRANE PROTEIN-RELATED"/>
    <property type="match status" value="1"/>
</dbReference>
<keyword evidence="1" id="KW-0812">Transmembrane</keyword>
<evidence type="ECO:0000313" key="2">
    <source>
        <dbReference type="EMBL" id="SHE38321.1"/>
    </source>
</evidence>
<dbReference type="OrthoDB" id="116480at2"/>
<feature type="transmembrane region" description="Helical" evidence="1">
    <location>
        <begin position="213"/>
        <end position="233"/>
    </location>
</feature>
<dbReference type="EMBL" id="FQUS01000001">
    <property type="protein sequence ID" value="SHE38321.1"/>
    <property type="molecule type" value="Genomic_DNA"/>
</dbReference>
<feature type="transmembrane region" description="Helical" evidence="1">
    <location>
        <begin position="174"/>
        <end position="193"/>
    </location>
</feature>
<proteinExistence type="predicted"/>
<dbReference type="AlphaFoldDB" id="A0A1M4T1J4"/>
<gene>
    <name evidence="2" type="ORF">SAMN05443144_101183</name>
</gene>